<dbReference type="PANTHER" id="PTHR13847">
    <property type="entry name" value="SARCOSINE DEHYDROGENASE-RELATED"/>
    <property type="match status" value="1"/>
</dbReference>
<dbReference type="SUPFAM" id="SSF51905">
    <property type="entry name" value="FAD/NAD(P)-binding domain"/>
    <property type="match status" value="1"/>
</dbReference>
<feature type="domain" description="FAD dependent oxidoreductase" evidence="1">
    <location>
        <begin position="16"/>
        <end position="369"/>
    </location>
</feature>
<dbReference type="Proteomes" id="UP000552241">
    <property type="component" value="Unassembled WGS sequence"/>
</dbReference>
<comment type="caution">
    <text evidence="2">The sequence shown here is derived from an EMBL/GenBank/DDBJ whole genome shotgun (WGS) entry which is preliminary data.</text>
</comment>
<organism evidence="2 3">
    <name type="scientific">Moheibacter lacus</name>
    <dbReference type="NCBI Taxonomy" id="2745851"/>
    <lineage>
        <taxon>Bacteria</taxon>
        <taxon>Pseudomonadati</taxon>
        <taxon>Bacteroidota</taxon>
        <taxon>Flavobacteriia</taxon>
        <taxon>Flavobacteriales</taxon>
        <taxon>Weeksellaceae</taxon>
        <taxon>Moheibacter</taxon>
    </lineage>
</organism>
<proteinExistence type="predicted"/>
<evidence type="ECO:0000259" key="1">
    <source>
        <dbReference type="Pfam" id="PF01266"/>
    </source>
</evidence>
<dbReference type="RefSeq" id="WP_182044244.1">
    <property type="nucleotide sequence ID" value="NZ_JACDZE010000005.1"/>
</dbReference>
<dbReference type="Gene3D" id="3.30.9.10">
    <property type="entry name" value="D-Amino Acid Oxidase, subunit A, domain 2"/>
    <property type="match status" value="1"/>
</dbReference>
<dbReference type="Pfam" id="PF01266">
    <property type="entry name" value="DAO"/>
    <property type="match status" value="1"/>
</dbReference>
<name>A0A838ZUH6_9FLAO</name>
<keyword evidence="3" id="KW-1185">Reference proteome</keyword>
<evidence type="ECO:0000313" key="3">
    <source>
        <dbReference type="Proteomes" id="UP000552241"/>
    </source>
</evidence>
<dbReference type="AlphaFoldDB" id="A0A838ZUH6"/>
<dbReference type="InterPro" id="IPR006076">
    <property type="entry name" value="FAD-dep_OxRdtase"/>
</dbReference>
<sequence>MNLSYWELDTYFRNVDFTIIGSGIVGLSTAYHLKLKYPEAKILVLEKGILPEGASTKNAGFACFGTLSEILWYLESNPVEEIYRLVERRWKGLQKLRKLLGDQKIDFHSWGGYEVFRNQDREMMEKSLDQIDEINQWIFPIFDAKSFKKSNQNFGFQNTIGMIETSFEGQIHTGKMMKALLALVQSKGIGVLNNMKVSNLSDLENFVELELNNKFKLKSKKVMLCTNAFTQQLYDLDVVPARAQVLVTKPIEDLKLKGCFHMDEGFYFFRNIGNRILFGGGRNLDIHGETTTEFGTTDLIQNQLETYLKEIILPGESFEIEHRWSGIMGMGAHRNPIVKQLSENVYCGVRLTGTGIAIGSLVGEELADMVNY</sequence>
<dbReference type="GO" id="GO:0005737">
    <property type="term" value="C:cytoplasm"/>
    <property type="evidence" value="ECO:0007669"/>
    <property type="project" value="TreeGrafter"/>
</dbReference>
<evidence type="ECO:0000313" key="2">
    <source>
        <dbReference type="EMBL" id="MBA5630643.1"/>
    </source>
</evidence>
<dbReference type="InterPro" id="IPR036188">
    <property type="entry name" value="FAD/NAD-bd_sf"/>
</dbReference>
<gene>
    <name evidence="2" type="ORF">HU137_12785</name>
</gene>
<dbReference type="Gene3D" id="3.50.50.60">
    <property type="entry name" value="FAD/NAD(P)-binding domain"/>
    <property type="match status" value="1"/>
</dbReference>
<dbReference type="EMBL" id="JACDZE010000005">
    <property type="protein sequence ID" value="MBA5630643.1"/>
    <property type="molecule type" value="Genomic_DNA"/>
</dbReference>
<reference evidence="2 3" key="1">
    <citation type="submission" date="2020-07" db="EMBL/GenBank/DDBJ databases">
        <title>Moheibacter lacus sp. nov., a member of the family Flavobacteriaceae isolated from freshwater lake sediment.</title>
        <authorList>
            <person name="Liu Y."/>
        </authorList>
    </citation>
    <scope>NUCLEOTIDE SEQUENCE [LARGE SCALE GENOMIC DNA]</scope>
    <source>
        <strain evidence="2 3">BDHS18</strain>
    </source>
</reference>
<protein>
    <submittedName>
        <fullName evidence="2">FAD-binding oxidoreductase</fullName>
    </submittedName>
</protein>
<dbReference type="PANTHER" id="PTHR13847:SF281">
    <property type="entry name" value="FAD DEPENDENT OXIDOREDUCTASE DOMAIN-CONTAINING PROTEIN"/>
    <property type="match status" value="1"/>
</dbReference>
<accession>A0A838ZUH6</accession>